<dbReference type="Pfam" id="PF00271">
    <property type="entry name" value="Helicase_C"/>
    <property type="match status" value="1"/>
</dbReference>
<keyword evidence="8" id="KW-0805">Transcription regulation</keyword>
<dbReference type="Gene3D" id="3.40.50.300">
    <property type="entry name" value="P-loop containing nucleotide triphosphate hydrolases"/>
    <property type="match status" value="1"/>
</dbReference>
<feature type="region of interest" description="Disordered" evidence="17">
    <location>
        <begin position="191"/>
        <end position="340"/>
    </location>
</feature>
<evidence type="ECO:0000256" key="4">
    <source>
        <dbReference type="ARBA" id="ARBA00022741"/>
    </source>
</evidence>
<dbReference type="PROSITE" id="PS51194">
    <property type="entry name" value="HELICASE_CTER"/>
    <property type="match status" value="1"/>
</dbReference>
<accession>A0AAD6YP83</accession>
<evidence type="ECO:0000256" key="7">
    <source>
        <dbReference type="ARBA" id="ARBA00022840"/>
    </source>
</evidence>
<feature type="compositionally biased region" description="Polar residues" evidence="17">
    <location>
        <begin position="311"/>
        <end position="323"/>
    </location>
</feature>
<dbReference type="SMART" id="SM00487">
    <property type="entry name" value="DEXDc"/>
    <property type="match status" value="1"/>
</dbReference>
<feature type="domain" description="Helicase C-terminal" evidence="19">
    <location>
        <begin position="1238"/>
        <end position="1388"/>
    </location>
</feature>
<organism evidence="21 22">
    <name type="scientific">Mycena pura</name>
    <dbReference type="NCBI Taxonomy" id="153505"/>
    <lineage>
        <taxon>Eukaryota</taxon>
        <taxon>Fungi</taxon>
        <taxon>Dikarya</taxon>
        <taxon>Basidiomycota</taxon>
        <taxon>Agaricomycotina</taxon>
        <taxon>Agaricomycetes</taxon>
        <taxon>Agaricomycetidae</taxon>
        <taxon>Agaricales</taxon>
        <taxon>Marasmiineae</taxon>
        <taxon>Mycenaceae</taxon>
        <taxon>Mycena</taxon>
    </lineage>
</organism>
<protein>
    <recommendedName>
        <fullName evidence="3 15">Chromatin-remodeling ATPase INO80</fullName>
        <ecNumber evidence="15">3.6.4.-</ecNumber>
    </recommendedName>
</protein>
<comment type="subunit">
    <text evidence="15">Component of the INO80 chromatin-remodeling complex.</text>
</comment>
<dbReference type="EC" id="3.6.4.-" evidence="15"/>
<evidence type="ECO:0000259" key="18">
    <source>
        <dbReference type="PROSITE" id="PS51192"/>
    </source>
</evidence>
<dbReference type="GO" id="GO:0016887">
    <property type="term" value="F:ATP hydrolysis activity"/>
    <property type="evidence" value="ECO:0007669"/>
    <property type="project" value="TreeGrafter"/>
</dbReference>
<dbReference type="Pfam" id="PF00176">
    <property type="entry name" value="SNF2-rel_dom"/>
    <property type="match status" value="1"/>
</dbReference>
<feature type="region of interest" description="Disordered" evidence="17">
    <location>
        <begin position="1437"/>
        <end position="1496"/>
    </location>
</feature>
<dbReference type="InterPro" id="IPR014001">
    <property type="entry name" value="Helicase_ATP-bd"/>
</dbReference>
<feature type="compositionally biased region" description="Basic residues" evidence="17">
    <location>
        <begin position="1469"/>
        <end position="1487"/>
    </location>
</feature>
<dbReference type="InterPro" id="IPR049730">
    <property type="entry name" value="SNF2/RAD54-like_C"/>
</dbReference>
<dbReference type="GO" id="GO:0005524">
    <property type="term" value="F:ATP binding"/>
    <property type="evidence" value="ECO:0007669"/>
    <property type="project" value="UniProtKB-UniRule"/>
</dbReference>
<keyword evidence="22" id="KW-1185">Reference proteome</keyword>
<evidence type="ECO:0000256" key="12">
    <source>
        <dbReference type="ARBA" id="ARBA00023204"/>
    </source>
</evidence>
<dbReference type="FunFam" id="3.40.50.10810:FF:000022">
    <property type="entry name" value="Blast:Putative DNA helicase Ino80"/>
    <property type="match status" value="1"/>
</dbReference>
<keyword evidence="13" id="KW-0539">Nucleus</keyword>
<dbReference type="Gene3D" id="3.40.50.10810">
    <property type="entry name" value="Tandem AAA-ATPase domain"/>
    <property type="match status" value="1"/>
</dbReference>
<evidence type="ECO:0000256" key="11">
    <source>
        <dbReference type="ARBA" id="ARBA00023163"/>
    </source>
</evidence>
<dbReference type="PANTHER" id="PTHR45685:SF2">
    <property type="entry name" value="CHROMATIN-REMODELING ATPASE INO80"/>
    <property type="match status" value="1"/>
</dbReference>
<keyword evidence="4" id="KW-0547">Nucleotide-binding</keyword>
<evidence type="ECO:0000256" key="15">
    <source>
        <dbReference type="RuleBase" id="RU368001"/>
    </source>
</evidence>
<dbReference type="GO" id="GO:0006338">
    <property type="term" value="P:chromatin remodeling"/>
    <property type="evidence" value="ECO:0007669"/>
    <property type="project" value="UniProtKB-UniRule"/>
</dbReference>
<name>A0AAD6YP83_9AGAR</name>
<dbReference type="InterPro" id="IPR050520">
    <property type="entry name" value="INO80/SWR1_helicase"/>
</dbReference>
<reference evidence="21" key="1">
    <citation type="submission" date="2023-03" db="EMBL/GenBank/DDBJ databases">
        <title>Massive genome expansion in bonnet fungi (Mycena s.s.) driven by repeated elements and novel gene families across ecological guilds.</title>
        <authorList>
            <consortium name="Lawrence Berkeley National Laboratory"/>
            <person name="Harder C.B."/>
            <person name="Miyauchi S."/>
            <person name="Viragh M."/>
            <person name="Kuo A."/>
            <person name="Thoen E."/>
            <person name="Andreopoulos B."/>
            <person name="Lu D."/>
            <person name="Skrede I."/>
            <person name="Drula E."/>
            <person name="Henrissat B."/>
            <person name="Morin E."/>
            <person name="Kohler A."/>
            <person name="Barry K."/>
            <person name="LaButti K."/>
            <person name="Morin E."/>
            <person name="Salamov A."/>
            <person name="Lipzen A."/>
            <person name="Mereny Z."/>
            <person name="Hegedus B."/>
            <person name="Baldrian P."/>
            <person name="Stursova M."/>
            <person name="Weitz H."/>
            <person name="Taylor A."/>
            <person name="Grigoriev I.V."/>
            <person name="Nagy L.G."/>
            <person name="Martin F."/>
            <person name="Kauserud H."/>
        </authorList>
    </citation>
    <scope>NUCLEOTIDE SEQUENCE</scope>
    <source>
        <strain evidence="21">9144</strain>
    </source>
</reference>
<gene>
    <name evidence="21" type="ORF">GGX14DRAFT_638488</name>
</gene>
<keyword evidence="10" id="KW-0010">Activator</keyword>
<comment type="domain">
    <text evidence="15">The DBINO region is involved in binding to DNA.</text>
</comment>
<evidence type="ECO:0000259" key="19">
    <source>
        <dbReference type="PROSITE" id="PS51194"/>
    </source>
</evidence>
<evidence type="ECO:0000256" key="5">
    <source>
        <dbReference type="ARBA" id="ARBA00022763"/>
    </source>
</evidence>
<keyword evidence="6 15" id="KW-0378">Hydrolase</keyword>
<dbReference type="InterPro" id="IPR000330">
    <property type="entry name" value="SNF2_N"/>
</dbReference>
<feature type="compositionally biased region" description="Basic and acidic residues" evidence="17">
    <location>
        <begin position="75"/>
        <end position="91"/>
    </location>
</feature>
<dbReference type="GO" id="GO:0003677">
    <property type="term" value="F:DNA binding"/>
    <property type="evidence" value="ECO:0007669"/>
    <property type="project" value="UniProtKB-UniRule"/>
</dbReference>
<dbReference type="InterPro" id="IPR038718">
    <property type="entry name" value="SNF2-like_sf"/>
</dbReference>
<comment type="caution">
    <text evidence="21">The sequence shown here is derived from an EMBL/GenBank/DDBJ whole genome shotgun (WGS) entry which is preliminary data.</text>
</comment>
<dbReference type="InterPro" id="IPR020838">
    <property type="entry name" value="DBINO"/>
</dbReference>
<comment type="similarity">
    <text evidence="2 15">Belongs to the SNF2/RAD54 helicase family.</text>
</comment>
<dbReference type="EMBL" id="JARJCW010000004">
    <property type="protein sequence ID" value="KAJ7225397.1"/>
    <property type="molecule type" value="Genomic_DNA"/>
</dbReference>
<dbReference type="CDD" id="cd18793">
    <property type="entry name" value="SF2_C_SNF"/>
    <property type="match status" value="1"/>
</dbReference>
<comment type="function">
    <text evidence="15">ATPase component of the INO80 complex which remodels chromatin by shifting nucleosomes and is involved in DNA repair.</text>
</comment>
<evidence type="ECO:0000256" key="17">
    <source>
        <dbReference type="SAM" id="MobiDB-lite"/>
    </source>
</evidence>
<evidence type="ECO:0000256" key="8">
    <source>
        <dbReference type="ARBA" id="ARBA00023015"/>
    </source>
</evidence>
<evidence type="ECO:0000256" key="13">
    <source>
        <dbReference type="ARBA" id="ARBA00023242"/>
    </source>
</evidence>
<evidence type="ECO:0000313" key="21">
    <source>
        <dbReference type="EMBL" id="KAJ7225397.1"/>
    </source>
</evidence>
<proteinExistence type="inferred from homology"/>
<comment type="catalytic activity">
    <reaction evidence="14 15">
        <text>ATP + H2O = ADP + phosphate + H(+)</text>
        <dbReference type="Rhea" id="RHEA:13065"/>
        <dbReference type="ChEBI" id="CHEBI:15377"/>
        <dbReference type="ChEBI" id="CHEBI:15378"/>
        <dbReference type="ChEBI" id="CHEBI:30616"/>
        <dbReference type="ChEBI" id="CHEBI:43474"/>
        <dbReference type="ChEBI" id="CHEBI:456216"/>
    </reaction>
</comment>
<evidence type="ECO:0000256" key="3">
    <source>
        <dbReference type="ARBA" id="ARBA00019805"/>
    </source>
</evidence>
<evidence type="ECO:0000256" key="6">
    <source>
        <dbReference type="ARBA" id="ARBA00022801"/>
    </source>
</evidence>
<dbReference type="SMART" id="SM00490">
    <property type="entry name" value="HELICc"/>
    <property type="match status" value="1"/>
</dbReference>
<dbReference type="GO" id="GO:0042393">
    <property type="term" value="F:histone binding"/>
    <property type="evidence" value="ECO:0007669"/>
    <property type="project" value="TreeGrafter"/>
</dbReference>
<feature type="domain" description="DBINO" evidence="20">
    <location>
        <begin position="412"/>
        <end position="537"/>
    </location>
</feature>
<keyword evidence="11" id="KW-0804">Transcription</keyword>
<dbReference type="GO" id="GO:0031011">
    <property type="term" value="C:Ino80 complex"/>
    <property type="evidence" value="ECO:0007669"/>
    <property type="project" value="UniProtKB-UniRule"/>
</dbReference>
<evidence type="ECO:0000256" key="2">
    <source>
        <dbReference type="ARBA" id="ARBA00007025"/>
    </source>
</evidence>
<feature type="domain" description="Helicase ATP-binding" evidence="18">
    <location>
        <begin position="681"/>
        <end position="853"/>
    </location>
</feature>
<evidence type="ECO:0000313" key="22">
    <source>
        <dbReference type="Proteomes" id="UP001219525"/>
    </source>
</evidence>
<dbReference type="PROSITE" id="PS51413">
    <property type="entry name" value="DBINO"/>
    <property type="match status" value="1"/>
</dbReference>
<keyword evidence="9 15" id="KW-0238">DNA-binding</keyword>
<evidence type="ECO:0000256" key="9">
    <source>
        <dbReference type="ARBA" id="ARBA00023125"/>
    </source>
</evidence>
<dbReference type="Pfam" id="PF13892">
    <property type="entry name" value="DBINO"/>
    <property type="match status" value="1"/>
</dbReference>
<keyword evidence="16" id="KW-0175">Coiled coil</keyword>
<dbReference type="GO" id="GO:0006281">
    <property type="term" value="P:DNA repair"/>
    <property type="evidence" value="ECO:0007669"/>
    <property type="project" value="UniProtKB-UniRule"/>
</dbReference>
<keyword evidence="5 15" id="KW-0227">DNA damage</keyword>
<keyword evidence="12 15" id="KW-0234">DNA repair</keyword>
<dbReference type="Proteomes" id="UP001219525">
    <property type="component" value="Unassembled WGS sequence"/>
</dbReference>
<feature type="compositionally biased region" description="Basic residues" evidence="17">
    <location>
        <begin position="330"/>
        <end position="340"/>
    </location>
</feature>
<dbReference type="InterPro" id="IPR001650">
    <property type="entry name" value="Helicase_C-like"/>
</dbReference>
<evidence type="ECO:0000256" key="14">
    <source>
        <dbReference type="ARBA" id="ARBA00049360"/>
    </source>
</evidence>
<comment type="subcellular location">
    <subcellularLocation>
        <location evidence="1 15">Nucleus</location>
    </subcellularLocation>
</comment>
<feature type="coiled-coil region" evidence="16">
    <location>
        <begin position="491"/>
        <end position="523"/>
    </location>
</feature>
<evidence type="ECO:0000256" key="10">
    <source>
        <dbReference type="ARBA" id="ARBA00023159"/>
    </source>
</evidence>
<evidence type="ECO:0000256" key="1">
    <source>
        <dbReference type="ARBA" id="ARBA00004123"/>
    </source>
</evidence>
<feature type="region of interest" description="Disordered" evidence="17">
    <location>
        <begin position="27"/>
        <end position="121"/>
    </location>
</feature>
<feature type="compositionally biased region" description="Basic residues" evidence="17">
    <location>
        <begin position="275"/>
        <end position="285"/>
    </location>
</feature>
<dbReference type="PROSITE" id="PS51192">
    <property type="entry name" value="HELICASE_ATP_BIND_1"/>
    <property type="match status" value="1"/>
</dbReference>
<dbReference type="InterPro" id="IPR027417">
    <property type="entry name" value="P-loop_NTPase"/>
</dbReference>
<feature type="compositionally biased region" description="Pro residues" evidence="17">
    <location>
        <begin position="39"/>
        <end position="53"/>
    </location>
</feature>
<keyword evidence="7 15" id="KW-0067">ATP-binding</keyword>
<dbReference type="PANTHER" id="PTHR45685">
    <property type="entry name" value="HELICASE SRCAP-RELATED"/>
    <property type="match status" value="1"/>
</dbReference>
<dbReference type="SUPFAM" id="SSF52540">
    <property type="entry name" value="P-loop containing nucleoside triphosphate hydrolases"/>
    <property type="match status" value="2"/>
</dbReference>
<evidence type="ECO:0000259" key="20">
    <source>
        <dbReference type="PROSITE" id="PS51413"/>
    </source>
</evidence>
<evidence type="ECO:0000256" key="16">
    <source>
        <dbReference type="SAM" id="Coils"/>
    </source>
</evidence>
<sequence length="1496" mass="168609">MSLSRILNDEPSPALPYYVQPRAIHVDSPASSSRVSPPIILPPHLHPAEPPQPIQAYPQKLSQPPAPYPFLPEWQAKDPRSLDGDRGRRDDDAEYGAPPLRRVSPPFAESLNDESGPGSSDLDDCEDVWMEELNEYVVETQKRQNEVEKWFETSVVVGACLLPTQERNQTVAKSMSHHYAAKLARLPSGRMRTPRAMSPASDYDYNMDNGSSYDPPEPSQRFNDNFRQFEGYRDQPPLPHSPYPAQIKGKGKEVPKRVASGVLSDATSDGEHSATKRRRPSKKRKVDANSVDDAHTVTATGGWITTPPLYGSSQQRQLASNGLSAPEKPPRKKPGPKKRGFGSEIEIELASQAPSVSSDITPALSRPPSPTLTTPFYFELDEQIPPLKKAKKVDDAVMQKRLKTLEDSQRKVWTNIARREVAKVYKYRVLGFTARTNQAERLAKIVSVQARKPFSKTNKSTKDTQTKAKRLMREMQVFWKKNEREERDVRKREHKEAMDRLKLEEEKREAARQARKLEFLINQTELYSHFVGSKLKTAQVEGESEASTIPVGAELDDVDPNTLRDINFDEDDQTNLQLHARYNAQEAISLAKQRAQQFDAKAALDRKTNEALKLAKAQAHIHEYQDETAESATGAPLVDLDSDELNFQNPTSLSGPLTIEQPKMLMAQLKEYQLKGLNWLATLYEQGINGILADEMGLGKTVQSISLLSYLAETHDIWGPFLVVAPASTLHNWQQEITRFVPGLKALPYWGNVKDRATLRKFWSKKEITYNKDAPFHILITSYQLVTQDQQYFQRVNWQYMILDEAQNIKNSSSVRWKTLLGFHCRNRLLLTGTPIQNSMQGCLFDSHDEFNEWFSKDIENAAENKGSKLNEHQLRRLHMILKPFMLRRVKRHVQNELSEKIEKDIYVDLSARQRALYRALLANVSVADLLEKAANIGDADSARSLMNLVMQFRKVCNHPELFERADVVAPFSFCMFGRSGPLNREGDFVYMAYSTRNPIEFAIPQLFYQDGGILSVPSEKSTSVAQSCCLSNLLNIWTTDWIHCSMYEEASSSFSFLRFIGSSEKEAHALHLAPLINRRLSAVRDEVIATYEAPYYSSTYQISVLASRLRCLVSAEGLPDILSISKAAWAESCLSRPELRWFVPPAVAPPIALYCSDRTFLESQAQLFDGPLETLALYGLSPELRESEEACDRYRTLGLGLAPVGLIGSSPADQLPLSTMQVPEAKRLICDSAKLARLDTLLQELKAGDHRVLVYFQMTRMMDLMEEYLIYRQYKYLRLDGSSKLEDRRDMVIDWQTRPDIFVFLLSTRAGGLGINLTAADTVIFYDHDWNPSNDAQAMDRAHRLGQTRQVTVYRLITRGTIDERIVQMARVKKDVQDIVVGAKNFTDVAKPSEIMQLLLNEEQLATLDSTSTSGPSQEPGNASGDVIARDLWNEEGDDFFGHTGPTPGLAGPEVADDEAVPTTAATRGKKRKQGTGAPRGRKPGKRKLDESATL</sequence>